<keyword evidence="4" id="KW-1185">Reference proteome</keyword>
<keyword evidence="2" id="KW-0732">Signal</keyword>
<dbReference type="Pfam" id="PF09933">
    <property type="entry name" value="DUF2165"/>
    <property type="match status" value="1"/>
</dbReference>
<name>A0A512IKA5_9HYPH</name>
<feature type="signal peptide" evidence="2">
    <location>
        <begin position="1"/>
        <end position="22"/>
    </location>
</feature>
<feature type="transmembrane region" description="Helical" evidence="1">
    <location>
        <begin position="63"/>
        <end position="90"/>
    </location>
</feature>
<dbReference type="Proteomes" id="UP000321258">
    <property type="component" value="Unassembled WGS sequence"/>
</dbReference>
<evidence type="ECO:0000256" key="1">
    <source>
        <dbReference type="SAM" id="Phobius"/>
    </source>
</evidence>
<protein>
    <submittedName>
        <fullName evidence="3">Membrane protein</fullName>
    </submittedName>
</protein>
<organism evidence="3 4">
    <name type="scientific">Methylobacterium haplocladii</name>
    <dbReference type="NCBI Taxonomy" id="1176176"/>
    <lineage>
        <taxon>Bacteria</taxon>
        <taxon>Pseudomonadati</taxon>
        <taxon>Pseudomonadota</taxon>
        <taxon>Alphaproteobacteria</taxon>
        <taxon>Hyphomicrobiales</taxon>
        <taxon>Methylobacteriaceae</taxon>
        <taxon>Methylobacterium</taxon>
    </lineage>
</organism>
<keyword evidence="1" id="KW-0472">Membrane</keyword>
<evidence type="ECO:0000313" key="4">
    <source>
        <dbReference type="Proteomes" id="UP000321258"/>
    </source>
</evidence>
<feature type="transmembrane region" description="Helical" evidence="1">
    <location>
        <begin position="102"/>
        <end position="121"/>
    </location>
</feature>
<gene>
    <name evidence="3" type="ORF">MHA02_05120</name>
</gene>
<keyword evidence="1" id="KW-1133">Transmembrane helix</keyword>
<evidence type="ECO:0000256" key="2">
    <source>
        <dbReference type="SAM" id="SignalP"/>
    </source>
</evidence>
<feature type="transmembrane region" description="Helical" evidence="1">
    <location>
        <begin position="141"/>
        <end position="157"/>
    </location>
</feature>
<reference evidence="3 4" key="1">
    <citation type="submission" date="2019-07" db="EMBL/GenBank/DDBJ databases">
        <title>Whole genome shotgun sequence of Methylobacterium haplocladii NBRC 107714.</title>
        <authorList>
            <person name="Hosoyama A."/>
            <person name="Uohara A."/>
            <person name="Ohji S."/>
            <person name="Ichikawa N."/>
        </authorList>
    </citation>
    <scope>NUCLEOTIDE SEQUENCE [LARGE SCALE GENOMIC DNA]</scope>
    <source>
        <strain evidence="3 4">NBRC 107714</strain>
    </source>
</reference>
<keyword evidence="1" id="KW-0812">Transmembrane</keyword>
<proteinExistence type="predicted"/>
<accession>A0A512IKA5</accession>
<comment type="caution">
    <text evidence="3">The sequence shown here is derived from an EMBL/GenBank/DDBJ whole genome shotgun (WGS) entry which is preliminary data.</text>
</comment>
<sequence>MLRASKLLLVAGIALTCSLVVTGNVVDPAVNRDFVRHVLSMDTVEPGSAIRGRAITDPGLQQAAFMLIVASEALVAGLCWIGAALMVPALRAPAPRFAAAKAWAIAGLTLGVLVFQTGFMGIGGEWFGMWMSKTWNGQDDAFRFVMILLGVLIYVALPEGEA</sequence>
<dbReference type="AlphaFoldDB" id="A0A512IKA5"/>
<evidence type="ECO:0000313" key="3">
    <source>
        <dbReference type="EMBL" id="GEO98124.1"/>
    </source>
</evidence>
<dbReference type="InterPro" id="IPR018681">
    <property type="entry name" value="DUF2165_transmembrane"/>
</dbReference>
<dbReference type="EMBL" id="BJZT01000005">
    <property type="protein sequence ID" value="GEO98124.1"/>
    <property type="molecule type" value="Genomic_DNA"/>
</dbReference>
<feature type="chain" id="PRO_5021718053" evidence="2">
    <location>
        <begin position="23"/>
        <end position="162"/>
    </location>
</feature>